<dbReference type="EMBL" id="UYRS01018655">
    <property type="protein sequence ID" value="VDK38816.1"/>
    <property type="molecule type" value="Genomic_DNA"/>
</dbReference>
<reference evidence="3" key="1">
    <citation type="submission" date="2017-02" db="UniProtKB">
        <authorList>
            <consortium name="WormBaseParasite"/>
        </authorList>
    </citation>
    <scope>IDENTIFICATION</scope>
</reference>
<dbReference type="WBParaSite" id="TASK_0000767101-mRNA-1">
    <property type="protein sequence ID" value="TASK_0000767101-mRNA-1"/>
    <property type="gene ID" value="TASK_0000767101"/>
</dbReference>
<gene>
    <name evidence="1" type="ORF">TASK_LOCUS7672</name>
</gene>
<evidence type="ECO:0000313" key="1">
    <source>
        <dbReference type="EMBL" id="VDK38816.1"/>
    </source>
</evidence>
<organism evidence="3">
    <name type="scientific">Taenia asiatica</name>
    <name type="common">Asian tapeworm</name>
    <dbReference type="NCBI Taxonomy" id="60517"/>
    <lineage>
        <taxon>Eukaryota</taxon>
        <taxon>Metazoa</taxon>
        <taxon>Spiralia</taxon>
        <taxon>Lophotrochozoa</taxon>
        <taxon>Platyhelminthes</taxon>
        <taxon>Cestoda</taxon>
        <taxon>Eucestoda</taxon>
        <taxon>Cyclophyllidea</taxon>
        <taxon>Taeniidae</taxon>
        <taxon>Taenia</taxon>
    </lineage>
</organism>
<name>A0A0R3WAS0_TAEAS</name>
<keyword evidence="2" id="KW-1185">Reference proteome</keyword>
<reference evidence="1 2" key="2">
    <citation type="submission" date="2018-11" db="EMBL/GenBank/DDBJ databases">
        <authorList>
            <consortium name="Pathogen Informatics"/>
        </authorList>
    </citation>
    <scope>NUCLEOTIDE SEQUENCE [LARGE SCALE GENOMIC DNA]</scope>
</reference>
<accession>A0A0R3WAS0</accession>
<protein>
    <submittedName>
        <fullName evidence="3">Exocyst subunit Exo70 family protein</fullName>
    </submittedName>
</protein>
<evidence type="ECO:0000313" key="3">
    <source>
        <dbReference type="WBParaSite" id="TASK_0000767101-mRNA-1"/>
    </source>
</evidence>
<evidence type="ECO:0000313" key="2">
    <source>
        <dbReference type="Proteomes" id="UP000282613"/>
    </source>
</evidence>
<sequence>MLESLEPHIVEAIGSSFNQVDEVYACIRESSASLASLRRQESRVDRRYVGFEMPMSNDDQLASFVDARVLARVTLSFSTSVAQGLEEVFDLLNLLRALALKIFASCESLINALKETIAKESCCLLVLNNIVGTLMEMVESMVDEIDLVTQWVNSNTLPDFAAIPISSSFEFASSCLPEKMLSSILWREEVYPLLKFAYVFKCF</sequence>
<dbReference type="Proteomes" id="UP000282613">
    <property type="component" value="Unassembled WGS sequence"/>
</dbReference>
<dbReference type="OrthoDB" id="6251918at2759"/>
<dbReference type="AlphaFoldDB" id="A0A0R3WAS0"/>
<proteinExistence type="predicted"/>